<organism evidence="1 2">
    <name type="scientific">Choanephora cucurbitarum</name>
    <dbReference type="NCBI Taxonomy" id="101091"/>
    <lineage>
        <taxon>Eukaryota</taxon>
        <taxon>Fungi</taxon>
        <taxon>Fungi incertae sedis</taxon>
        <taxon>Mucoromycota</taxon>
        <taxon>Mucoromycotina</taxon>
        <taxon>Mucoromycetes</taxon>
        <taxon>Mucorales</taxon>
        <taxon>Mucorineae</taxon>
        <taxon>Choanephoraceae</taxon>
        <taxon>Choanephoroideae</taxon>
        <taxon>Choanephora</taxon>
    </lineage>
</organism>
<dbReference type="AlphaFoldDB" id="A0A1C7MUQ0"/>
<dbReference type="EMBL" id="LUGH01002015">
    <property type="protein sequence ID" value="OBZ80530.1"/>
    <property type="molecule type" value="Genomic_DNA"/>
</dbReference>
<evidence type="ECO:0000313" key="2">
    <source>
        <dbReference type="Proteomes" id="UP000093000"/>
    </source>
</evidence>
<dbReference type="InParanoid" id="A0A1C7MUQ0"/>
<evidence type="ECO:0000313" key="1">
    <source>
        <dbReference type="EMBL" id="OBZ80530.1"/>
    </source>
</evidence>
<gene>
    <name evidence="1" type="ORF">A0J61_11421</name>
</gene>
<dbReference type="Proteomes" id="UP000093000">
    <property type="component" value="Unassembled WGS sequence"/>
</dbReference>
<proteinExistence type="predicted"/>
<name>A0A1C7MUQ0_9FUNG</name>
<protein>
    <submittedName>
        <fullName evidence="1">Uncharacterized protein</fullName>
    </submittedName>
</protein>
<sequence>MQVLPSMTRDRHFDEVKYKITSAAISLLKTQIMLYHDEKASDKQKECSRRFRSVYKLPCRHEFDAESSNMPISLQLVDRRWFVSCDVDKKVEEMCPAVTESQATDSVGINTQDVNSLVTSALYKLEHTLNTCDDKNCKITIVKQIEE</sequence>
<comment type="caution">
    <text evidence="1">The sequence shown here is derived from an EMBL/GenBank/DDBJ whole genome shotgun (WGS) entry which is preliminary data.</text>
</comment>
<accession>A0A1C7MUQ0</accession>
<keyword evidence="2" id="KW-1185">Reference proteome</keyword>
<reference evidence="1 2" key="1">
    <citation type="submission" date="2016-03" db="EMBL/GenBank/DDBJ databases">
        <title>Choanephora cucurbitarum.</title>
        <authorList>
            <person name="Min B."/>
            <person name="Park H."/>
            <person name="Park J.-H."/>
            <person name="Shin H.-D."/>
            <person name="Choi I.-G."/>
        </authorList>
    </citation>
    <scope>NUCLEOTIDE SEQUENCE [LARGE SCALE GENOMIC DNA]</scope>
    <source>
        <strain evidence="1 2">KUS-F28377</strain>
    </source>
</reference>